<comment type="caution">
    <text evidence="2">The sequence shown here is derived from an EMBL/GenBank/DDBJ whole genome shotgun (WGS) entry which is preliminary data.</text>
</comment>
<keyword evidence="3" id="KW-1185">Reference proteome</keyword>
<feature type="region of interest" description="Disordered" evidence="1">
    <location>
        <begin position="1"/>
        <end position="21"/>
    </location>
</feature>
<dbReference type="Gene3D" id="2.60.120.40">
    <property type="match status" value="1"/>
</dbReference>
<protein>
    <recommendedName>
        <fullName evidence="4">C1q domain-containing protein</fullName>
    </recommendedName>
</protein>
<sequence>MMNQQKLVSDQETTITKQKQDIAEQNEKYKALDNLYNALENILSTQLTSIQSLKNQLDRHSETVDIHTPTNITDDFRSVLDGSGNGKATVSGFYLFATSILRYPMNQNCHAALMLNGKTIATAHSGTNIHDQGSQTVVLKDIRIIPY</sequence>
<evidence type="ECO:0000256" key="1">
    <source>
        <dbReference type="SAM" id="MobiDB-lite"/>
    </source>
</evidence>
<dbReference type="InterPro" id="IPR008983">
    <property type="entry name" value="Tumour_necrosis_fac-like_dom"/>
</dbReference>
<proteinExistence type="predicted"/>
<dbReference type="Proteomes" id="UP000828390">
    <property type="component" value="Unassembled WGS sequence"/>
</dbReference>
<evidence type="ECO:0000313" key="2">
    <source>
        <dbReference type="EMBL" id="KAH3808726.1"/>
    </source>
</evidence>
<reference evidence="2" key="1">
    <citation type="journal article" date="2019" name="bioRxiv">
        <title>The Genome of the Zebra Mussel, Dreissena polymorpha: A Resource for Invasive Species Research.</title>
        <authorList>
            <person name="McCartney M.A."/>
            <person name="Auch B."/>
            <person name="Kono T."/>
            <person name="Mallez S."/>
            <person name="Zhang Y."/>
            <person name="Obille A."/>
            <person name="Becker A."/>
            <person name="Abrahante J.E."/>
            <person name="Garbe J."/>
            <person name="Badalamenti J.P."/>
            <person name="Herman A."/>
            <person name="Mangelson H."/>
            <person name="Liachko I."/>
            <person name="Sullivan S."/>
            <person name="Sone E.D."/>
            <person name="Koren S."/>
            <person name="Silverstein K.A.T."/>
            <person name="Beckman K.B."/>
            <person name="Gohl D.M."/>
        </authorList>
    </citation>
    <scope>NUCLEOTIDE SEQUENCE</scope>
    <source>
        <strain evidence="2">Duluth1</strain>
        <tissue evidence="2">Whole animal</tissue>
    </source>
</reference>
<dbReference type="AlphaFoldDB" id="A0A9D4G202"/>
<dbReference type="EMBL" id="JAIWYP010000006">
    <property type="protein sequence ID" value="KAH3808726.1"/>
    <property type="molecule type" value="Genomic_DNA"/>
</dbReference>
<organism evidence="2 3">
    <name type="scientific">Dreissena polymorpha</name>
    <name type="common">Zebra mussel</name>
    <name type="synonym">Mytilus polymorpha</name>
    <dbReference type="NCBI Taxonomy" id="45954"/>
    <lineage>
        <taxon>Eukaryota</taxon>
        <taxon>Metazoa</taxon>
        <taxon>Spiralia</taxon>
        <taxon>Lophotrochozoa</taxon>
        <taxon>Mollusca</taxon>
        <taxon>Bivalvia</taxon>
        <taxon>Autobranchia</taxon>
        <taxon>Heteroconchia</taxon>
        <taxon>Euheterodonta</taxon>
        <taxon>Imparidentia</taxon>
        <taxon>Neoheterodontei</taxon>
        <taxon>Myida</taxon>
        <taxon>Dreissenoidea</taxon>
        <taxon>Dreissenidae</taxon>
        <taxon>Dreissena</taxon>
    </lineage>
</organism>
<evidence type="ECO:0000313" key="3">
    <source>
        <dbReference type="Proteomes" id="UP000828390"/>
    </source>
</evidence>
<feature type="compositionally biased region" description="Polar residues" evidence="1">
    <location>
        <begin position="1"/>
        <end position="17"/>
    </location>
</feature>
<evidence type="ECO:0008006" key="4">
    <source>
        <dbReference type="Google" id="ProtNLM"/>
    </source>
</evidence>
<accession>A0A9D4G202</accession>
<name>A0A9D4G202_DREPO</name>
<gene>
    <name evidence="2" type="ORF">DPMN_137084</name>
</gene>
<reference evidence="2" key="2">
    <citation type="submission" date="2020-11" db="EMBL/GenBank/DDBJ databases">
        <authorList>
            <person name="McCartney M.A."/>
            <person name="Auch B."/>
            <person name="Kono T."/>
            <person name="Mallez S."/>
            <person name="Becker A."/>
            <person name="Gohl D.M."/>
            <person name="Silverstein K.A.T."/>
            <person name="Koren S."/>
            <person name="Bechman K.B."/>
            <person name="Herman A."/>
            <person name="Abrahante J.E."/>
            <person name="Garbe J."/>
        </authorList>
    </citation>
    <scope>NUCLEOTIDE SEQUENCE</scope>
    <source>
        <strain evidence="2">Duluth1</strain>
        <tissue evidence="2">Whole animal</tissue>
    </source>
</reference>